<dbReference type="Proteomes" id="UP000179233">
    <property type="component" value="Unassembled WGS sequence"/>
</dbReference>
<name>A0A1G1VQT1_9BACT</name>
<organism evidence="1 2">
    <name type="scientific">Candidatus Chisholmbacteria bacterium RIFCSPHIGHO2_01_FULL_52_32</name>
    <dbReference type="NCBI Taxonomy" id="1797591"/>
    <lineage>
        <taxon>Bacteria</taxon>
        <taxon>Candidatus Chisholmiibacteriota</taxon>
    </lineage>
</organism>
<reference evidence="1 2" key="1">
    <citation type="journal article" date="2016" name="Nat. Commun.">
        <title>Thousands of microbial genomes shed light on interconnected biogeochemical processes in an aquifer system.</title>
        <authorList>
            <person name="Anantharaman K."/>
            <person name="Brown C.T."/>
            <person name="Hug L.A."/>
            <person name="Sharon I."/>
            <person name="Castelle C.J."/>
            <person name="Probst A.J."/>
            <person name="Thomas B.C."/>
            <person name="Singh A."/>
            <person name="Wilkins M.J."/>
            <person name="Karaoz U."/>
            <person name="Brodie E.L."/>
            <person name="Williams K.H."/>
            <person name="Hubbard S.S."/>
            <person name="Banfield J.F."/>
        </authorList>
    </citation>
    <scope>NUCLEOTIDE SEQUENCE [LARGE SCALE GENOMIC DNA]</scope>
</reference>
<protein>
    <submittedName>
        <fullName evidence="1">Uncharacterized protein</fullName>
    </submittedName>
</protein>
<gene>
    <name evidence="1" type="ORF">A2786_00325</name>
</gene>
<evidence type="ECO:0000313" key="1">
    <source>
        <dbReference type="EMBL" id="OGY17759.1"/>
    </source>
</evidence>
<comment type="caution">
    <text evidence="1">The sequence shown here is derived from an EMBL/GenBank/DDBJ whole genome shotgun (WGS) entry which is preliminary data.</text>
</comment>
<sequence>MGRKRDAKFQSIGKLLLEYDWDKKKYITQEFQDYGYRLAMELSDERNKSLYIKLAKVSNRAHLEQARTFVKDARNVRSKAKLFMWALTKLKKGEPLYEENK</sequence>
<evidence type="ECO:0000313" key="2">
    <source>
        <dbReference type="Proteomes" id="UP000179233"/>
    </source>
</evidence>
<proteinExistence type="predicted"/>
<dbReference type="AlphaFoldDB" id="A0A1G1VQT1"/>
<accession>A0A1G1VQT1</accession>
<dbReference type="EMBL" id="MHCJ01000006">
    <property type="protein sequence ID" value="OGY17759.1"/>
    <property type="molecule type" value="Genomic_DNA"/>
</dbReference>